<dbReference type="PROSITE" id="PS51372">
    <property type="entry name" value="PRD_2"/>
    <property type="match status" value="2"/>
</dbReference>
<keyword evidence="1" id="KW-0808">Transferase</keyword>
<dbReference type="SUPFAM" id="SSF46785">
    <property type="entry name" value="Winged helix' DNA-binding domain"/>
    <property type="match status" value="1"/>
</dbReference>
<feature type="domain" description="PTS EIIA type-4" evidence="6">
    <location>
        <begin position="585"/>
        <end position="708"/>
    </location>
</feature>
<dbReference type="Pfam" id="PF00158">
    <property type="entry name" value="Sigma54_activat"/>
    <property type="match status" value="1"/>
</dbReference>
<keyword evidence="2" id="KW-0547">Nucleotide-binding</keyword>
<dbReference type="Gene3D" id="3.40.50.510">
    <property type="entry name" value="Phosphotransferase system, mannose-type IIA component"/>
    <property type="match status" value="1"/>
</dbReference>
<dbReference type="InterPro" id="IPR003593">
    <property type="entry name" value="AAA+_ATPase"/>
</dbReference>
<dbReference type="HOGENOM" id="CLU_014204_1_0_9"/>
<organism evidence="8 9">
    <name type="scientific">Enterococcus faecalis TX4248</name>
    <dbReference type="NCBI Taxonomy" id="749495"/>
    <lineage>
        <taxon>Bacteria</taxon>
        <taxon>Bacillati</taxon>
        <taxon>Bacillota</taxon>
        <taxon>Bacilli</taxon>
        <taxon>Lactobacillales</taxon>
        <taxon>Enterococcaceae</taxon>
        <taxon>Enterococcus</taxon>
    </lineage>
</organism>
<dbReference type="GO" id="GO:0016740">
    <property type="term" value="F:transferase activity"/>
    <property type="evidence" value="ECO:0007669"/>
    <property type="project" value="UniProtKB-KW"/>
</dbReference>
<dbReference type="GO" id="GO:0006355">
    <property type="term" value="P:regulation of DNA-templated transcription"/>
    <property type="evidence" value="ECO:0007669"/>
    <property type="project" value="InterPro"/>
</dbReference>
<keyword evidence="3" id="KW-0067">ATP-binding</keyword>
<comment type="caution">
    <text evidence="8">The sequence shown here is derived from an EMBL/GenBank/DDBJ whole genome shotgun (WGS) entry which is preliminary data.</text>
</comment>
<evidence type="ECO:0000256" key="2">
    <source>
        <dbReference type="ARBA" id="ARBA00022741"/>
    </source>
</evidence>
<dbReference type="Pfam" id="PF00874">
    <property type="entry name" value="PRD"/>
    <property type="match status" value="2"/>
</dbReference>
<evidence type="ECO:0000259" key="5">
    <source>
        <dbReference type="PROSITE" id="PS50045"/>
    </source>
</evidence>
<dbReference type="SUPFAM" id="SSF63520">
    <property type="entry name" value="PTS-regulatory domain, PRD"/>
    <property type="match status" value="2"/>
</dbReference>
<dbReference type="InterPro" id="IPR027417">
    <property type="entry name" value="P-loop_NTPase"/>
</dbReference>
<dbReference type="GO" id="GO:0003677">
    <property type="term" value="F:DNA binding"/>
    <property type="evidence" value="ECO:0007669"/>
    <property type="project" value="UniProtKB-KW"/>
</dbReference>
<dbReference type="PANTHER" id="PTHR32071:SF38">
    <property type="entry name" value="PSP OPERON TRANSCRIPTIONAL ACTIVATOR"/>
    <property type="match status" value="1"/>
</dbReference>
<dbReference type="Gene3D" id="1.10.1790.10">
    <property type="entry name" value="PRD domain"/>
    <property type="match status" value="2"/>
</dbReference>
<dbReference type="SUPFAM" id="SSF53062">
    <property type="entry name" value="PTS system fructose IIA component-like"/>
    <property type="match status" value="1"/>
</dbReference>
<proteinExistence type="predicted"/>
<dbReference type="GO" id="GO:0016020">
    <property type="term" value="C:membrane"/>
    <property type="evidence" value="ECO:0007669"/>
    <property type="project" value="InterPro"/>
</dbReference>
<sequence length="947" mass="108398">MDQKRNGEKTMRIDNIHQALKQFHVQNPSSKETLLPATASQLSQASGYTRTAVSEELSELVRKDQVVKVKSRPVLFFDKDYLEEQFPFFKSSTCYDSLASLQEDIYQQTEQIHKKKQLLKMNPFANVIGFDGSLADAIKKLKAAILYPPNGLNILLTGESGVGKTLIAEQLHQFYQVKMNQEVPFIYFNCAEYFNNPELLTSHLFGYKKGSFTGAVNDQKGLVELADGGFLFLDEVHRLTSEGQEKLFTVLDKGYFTRMGEAEKQRNVSIKFIFATTEAVNQHFLKTFLRRIPVTLAIPALAERSLKEKIQLILSFFLEESQRIQKNIHIRYEALKQLTFTHFEANVGELKAAIQFMSAQAYLEVFDQLTETICIEANEGTVKEQPDVESLLAFNEWIPNDGLTIQYNHFYLSSQELLKSESLKNDRFYNFLLKEYADLKKLTLSTEDALAIMQNKVEQLYDMDIFAQEPLAIEAIDETLQPKIQEAIVFFEQLIQEKLTEDFQNILIVHLYSAVFYSAQMNETFYSDTKNIYSGKVTQYQAAKTMVDFLQTLFGISFADTEILFFDLFIRKVTAKKRAHSDEENCGVIVVAHGAATASSMVEYTNLLFSTTVMRAVDMPINQSVEETLEKVRTIVKQNQYKKIILMVDIGSLVYFGNAISQTFQMEVLLISNINLLTLLEVAREVIYESTAFEYLLPVLKEKNHRALICSKGRFNEAKVLIISCLTGMGTAIKIEQLLLKTFPNELLTNVRIITLEKREVEDIDRLHSFVRKEEKIVGIIGTVKTEVPDIPFISLQDLLSKRGIQLVFELLGHHLEEKQNQELLKKVSAKYIQGLSIEAITDLLTVLNPTTISIELAKIYSDICLQTKIKSDEKILLRFIIHCACMLERQLLNPEYDPTAYEVSYRELPEAVSVIKMAFRPLEVSYNLLIPPLEVRYIYELLFEKA</sequence>
<evidence type="ECO:0000313" key="8">
    <source>
        <dbReference type="EMBL" id="EFM83800.1"/>
    </source>
</evidence>
<name>A0A125W905_ENTFL</name>
<dbReference type="InterPro" id="IPR025662">
    <property type="entry name" value="Sigma_54_int_dom_ATP-bd_1"/>
</dbReference>
<dbReference type="InterPro" id="IPR004701">
    <property type="entry name" value="PTS_EIIA_man-typ"/>
</dbReference>
<dbReference type="PROSITE" id="PS51096">
    <property type="entry name" value="PTS_EIIA_TYPE_4"/>
    <property type="match status" value="1"/>
</dbReference>
<dbReference type="InterPro" id="IPR036390">
    <property type="entry name" value="WH_DNA-bd_sf"/>
</dbReference>
<dbReference type="SUPFAM" id="SSF52540">
    <property type="entry name" value="P-loop containing nucleoside triphosphate hydrolases"/>
    <property type="match status" value="1"/>
</dbReference>
<dbReference type="SMART" id="SM00382">
    <property type="entry name" value="AAA"/>
    <property type="match status" value="1"/>
</dbReference>
<dbReference type="Pfam" id="PF03610">
    <property type="entry name" value="EIIA-man"/>
    <property type="match status" value="1"/>
</dbReference>
<protein>
    <submittedName>
        <fullName evidence="8">Sigma-54 interaction domain protein</fullName>
    </submittedName>
</protein>
<dbReference type="InterPro" id="IPR002078">
    <property type="entry name" value="Sigma_54_int"/>
</dbReference>
<evidence type="ECO:0000256" key="4">
    <source>
        <dbReference type="ARBA" id="ARBA00023125"/>
    </source>
</evidence>
<dbReference type="GO" id="GO:0009401">
    <property type="term" value="P:phosphoenolpyruvate-dependent sugar phosphotransferase system"/>
    <property type="evidence" value="ECO:0007669"/>
    <property type="project" value="InterPro"/>
</dbReference>
<dbReference type="PROSITE" id="PS50045">
    <property type="entry name" value="SIGMA54_INTERACT_4"/>
    <property type="match status" value="1"/>
</dbReference>
<reference evidence="8 9" key="1">
    <citation type="submission" date="2010-07" db="EMBL/GenBank/DDBJ databases">
        <authorList>
            <person name="Sid Ahmed O."/>
        </authorList>
    </citation>
    <scope>NUCLEOTIDE SEQUENCE [LARGE SCALE GENOMIC DNA]</scope>
    <source>
        <strain evidence="8 9">TX4248</strain>
    </source>
</reference>
<dbReference type="Gene3D" id="3.40.50.300">
    <property type="entry name" value="P-loop containing nucleotide triphosphate hydrolases"/>
    <property type="match status" value="1"/>
</dbReference>
<accession>A0A125W905</accession>
<dbReference type="InterPro" id="IPR011608">
    <property type="entry name" value="PRD"/>
</dbReference>
<evidence type="ECO:0000256" key="3">
    <source>
        <dbReference type="ARBA" id="ARBA00022840"/>
    </source>
</evidence>
<feature type="domain" description="Sigma-54 factor interaction" evidence="5">
    <location>
        <begin position="127"/>
        <end position="359"/>
    </location>
</feature>
<evidence type="ECO:0000256" key="1">
    <source>
        <dbReference type="ARBA" id="ARBA00022679"/>
    </source>
</evidence>
<dbReference type="GO" id="GO:0005524">
    <property type="term" value="F:ATP binding"/>
    <property type="evidence" value="ECO:0007669"/>
    <property type="project" value="UniProtKB-KW"/>
</dbReference>
<dbReference type="InterPro" id="IPR036634">
    <property type="entry name" value="PRD_sf"/>
</dbReference>
<keyword evidence="4" id="KW-0238">DNA-binding</keyword>
<feature type="domain" description="PRD" evidence="7">
    <location>
        <begin position="475"/>
        <end position="580"/>
    </location>
</feature>
<feature type="domain" description="PRD" evidence="7">
    <location>
        <begin position="848"/>
        <end position="947"/>
    </location>
</feature>
<dbReference type="CDD" id="cd00009">
    <property type="entry name" value="AAA"/>
    <property type="match status" value="1"/>
</dbReference>
<dbReference type="InterPro" id="IPR036662">
    <property type="entry name" value="PTS_EIIA_man-typ_sf"/>
</dbReference>
<evidence type="ECO:0000259" key="6">
    <source>
        <dbReference type="PROSITE" id="PS51096"/>
    </source>
</evidence>
<dbReference type="PANTHER" id="PTHR32071">
    <property type="entry name" value="TRANSCRIPTIONAL REGULATORY PROTEIN"/>
    <property type="match status" value="1"/>
</dbReference>
<dbReference type="PROSITE" id="PS00675">
    <property type="entry name" value="SIGMA54_INTERACT_1"/>
    <property type="match status" value="1"/>
</dbReference>
<dbReference type="Proteomes" id="UP000004846">
    <property type="component" value="Unassembled WGS sequence"/>
</dbReference>
<evidence type="ECO:0000259" key="7">
    <source>
        <dbReference type="PROSITE" id="PS51372"/>
    </source>
</evidence>
<evidence type="ECO:0000313" key="9">
    <source>
        <dbReference type="Proteomes" id="UP000004846"/>
    </source>
</evidence>
<dbReference type="AlphaFoldDB" id="A0A125W905"/>
<gene>
    <name evidence="8" type="ORF">HMPREF9498_00594</name>
</gene>
<dbReference type="EMBL" id="AEBR01000015">
    <property type="protein sequence ID" value="EFM83800.1"/>
    <property type="molecule type" value="Genomic_DNA"/>
</dbReference>